<dbReference type="InterPro" id="IPR041698">
    <property type="entry name" value="Methyltransf_25"/>
</dbReference>
<dbReference type="EMBL" id="RXHJ01000002">
    <property type="protein sequence ID" value="RSZ65538.1"/>
    <property type="molecule type" value="Genomic_DNA"/>
</dbReference>
<dbReference type="InterPro" id="IPR029063">
    <property type="entry name" value="SAM-dependent_MTases_sf"/>
</dbReference>
<dbReference type="Pfam" id="PF13649">
    <property type="entry name" value="Methyltransf_25"/>
    <property type="match status" value="1"/>
</dbReference>
<dbReference type="RefSeq" id="WP_126119634.1">
    <property type="nucleotide sequence ID" value="NZ_RXHJ01000002.1"/>
</dbReference>
<sequence>MTKDDVVQAYEAQTFDPEAMLGTVVSRDDPDRRVIEPWAATVDGVILDAGSGTGRWTGRLAELGHRVEGLEPAQRLIDLARATHPSVMFHHGSVDDLVDMGQRWAGVLAWYSLIHLGPEQLPDALDTLRAVTENNGSLLISFLAGKELEQVPHPVAPAWRWPLSEITLALERAGFEVTDSRREPGSIFAWVAARATVEPISR</sequence>
<gene>
    <name evidence="2" type="ORF">EAH68_01935</name>
</gene>
<evidence type="ECO:0000313" key="2">
    <source>
        <dbReference type="EMBL" id="RSZ65538.1"/>
    </source>
</evidence>
<feature type="domain" description="Methyltransferase" evidence="1">
    <location>
        <begin position="46"/>
        <end position="136"/>
    </location>
</feature>
<proteinExistence type="predicted"/>
<dbReference type="GO" id="GO:0032259">
    <property type="term" value="P:methylation"/>
    <property type="evidence" value="ECO:0007669"/>
    <property type="project" value="UniProtKB-KW"/>
</dbReference>
<dbReference type="SUPFAM" id="SSF53335">
    <property type="entry name" value="S-adenosyl-L-methionine-dependent methyltransferases"/>
    <property type="match status" value="1"/>
</dbReference>
<reference evidence="2 3" key="1">
    <citation type="submission" date="2018-12" db="EMBL/GenBank/DDBJ databases">
        <title>YIM 101343 draft genome.</title>
        <authorList>
            <person name="Chen X."/>
        </authorList>
    </citation>
    <scope>NUCLEOTIDE SEQUENCE [LARGE SCALE GENOMIC DNA]</scope>
    <source>
        <strain evidence="2 3">YIM 101343</strain>
    </source>
</reference>
<keyword evidence="2" id="KW-0808">Transferase</keyword>
<name>A0A3S0HIZ0_9CORY</name>
<keyword evidence="2" id="KW-0489">Methyltransferase</keyword>
<evidence type="ECO:0000313" key="3">
    <source>
        <dbReference type="Proteomes" id="UP000274907"/>
    </source>
</evidence>
<evidence type="ECO:0000259" key="1">
    <source>
        <dbReference type="Pfam" id="PF13649"/>
    </source>
</evidence>
<dbReference type="AlphaFoldDB" id="A0A3S0HIZ0"/>
<dbReference type="Gene3D" id="3.40.50.150">
    <property type="entry name" value="Vaccinia Virus protein VP39"/>
    <property type="match status" value="1"/>
</dbReference>
<accession>A0A3S0HIZ0</accession>
<dbReference type="GO" id="GO:0008168">
    <property type="term" value="F:methyltransferase activity"/>
    <property type="evidence" value="ECO:0007669"/>
    <property type="project" value="UniProtKB-KW"/>
</dbReference>
<protein>
    <submittedName>
        <fullName evidence="2">Class I SAM-dependent methyltransferase</fullName>
    </submittedName>
</protein>
<keyword evidence="3" id="KW-1185">Reference proteome</keyword>
<comment type="caution">
    <text evidence="2">The sequence shown here is derived from an EMBL/GenBank/DDBJ whole genome shotgun (WGS) entry which is preliminary data.</text>
</comment>
<dbReference type="CDD" id="cd02440">
    <property type="entry name" value="AdoMet_MTases"/>
    <property type="match status" value="1"/>
</dbReference>
<dbReference type="Proteomes" id="UP000274907">
    <property type="component" value="Unassembled WGS sequence"/>
</dbReference>
<organism evidence="2 3">
    <name type="scientific">Corynebacterium hylobatis</name>
    <dbReference type="NCBI Taxonomy" id="1859290"/>
    <lineage>
        <taxon>Bacteria</taxon>
        <taxon>Bacillati</taxon>
        <taxon>Actinomycetota</taxon>
        <taxon>Actinomycetes</taxon>
        <taxon>Mycobacteriales</taxon>
        <taxon>Corynebacteriaceae</taxon>
        <taxon>Corynebacterium</taxon>
    </lineage>
</organism>
<dbReference type="OrthoDB" id="9805171at2"/>